<reference evidence="2" key="1">
    <citation type="submission" date="2016-02" db="EMBL/GenBank/DDBJ databases">
        <authorList>
            <person name="Wibberg D."/>
        </authorList>
    </citation>
    <scope>NUCLEOTIDE SEQUENCE [LARGE SCALE GENOMIC DNA]</scope>
</reference>
<keyword evidence="2" id="KW-1185">Reference proteome</keyword>
<proteinExistence type="predicted"/>
<evidence type="ECO:0000313" key="1">
    <source>
        <dbReference type="EMBL" id="SBW28779.1"/>
    </source>
</evidence>
<accession>A0A1C3PG58</accession>
<dbReference type="AlphaFoldDB" id="A0A1C3PG58"/>
<dbReference type="EMBL" id="FLUV01002469">
    <property type="protein sequence ID" value="SBW28779.1"/>
    <property type="molecule type" value="Genomic_DNA"/>
</dbReference>
<protein>
    <submittedName>
        <fullName evidence="1">Uncharacterized protein</fullName>
    </submittedName>
</protein>
<evidence type="ECO:0000313" key="2">
    <source>
        <dbReference type="Proteomes" id="UP000199013"/>
    </source>
</evidence>
<name>A0A1C3PG58_9ACTN</name>
<organism evidence="1 2">
    <name type="scientific">Candidatus Protofrankia californiensis</name>
    <dbReference type="NCBI Taxonomy" id="1839754"/>
    <lineage>
        <taxon>Bacteria</taxon>
        <taxon>Bacillati</taxon>
        <taxon>Actinomycetota</taxon>
        <taxon>Actinomycetes</taxon>
        <taxon>Frankiales</taxon>
        <taxon>Frankiaceae</taxon>
        <taxon>Protofrankia</taxon>
    </lineage>
</organism>
<gene>
    <name evidence="1" type="ORF">FDG2_5982</name>
</gene>
<dbReference type="Proteomes" id="UP000199013">
    <property type="component" value="Unassembled WGS sequence"/>
</dbReference>
<sequence length="123" mass="13356">MGVSIDDGACGVWQRVPDEVIGRFDGLPGAAYEVPDEVTCALESGHPDKHMAVLQGWGNQEAWLVWSTPVTVTAPGCRTEGLTCLLSAGHVGRHHVIMTDVVEDEGPYWCNSRADLEMQRAHT</sequence>